<protein>
    <submittedName>
        <fullName evidence="1">Uncharacterized protein</fullName>
    </submittedName>
</protein>
<keyword evidence="2" id="KW-1185">Reference proteome</keyword>
<dbReference type="GeneID" id="92084545"/>
<dbReference type="PANTHER" id="PTHR38048">
    <property type="entry name" value="EXPRESSED PROTEIN"/>
    <property type="match status" value="1"/>
</dbReference>
<organism evidence="1 2">
    <name type="scientific">Apiospora phragmitis</name>
    <dbReference type="NCBI Taxonomy" id="2905665"/>
    <lineage>
        <taxon>Eukaryota</taxon>
        <taxon>Fungi</taxon>
        <taxon>Dikarya</taxon>
        <taxon>Ascomycota</taxon>
        <taxon>Pezizomycotina</taxon>
        <taxon>Sordariomycetes</taxon>
        <taxon>Xylariomycetidae</taxon>
        <taxon>Amphisphaeriales</taxon>
        <taxon>Apiosporaceae</taxon>
        <taxon>Apiospora</taxon>
    </lineage>
</organism>
<accession>A0ABR1X5B0</accession>
<evidence type="ECO:0000313" key="2">
    <source>
        <dbReference type="Proteomes" id="UP001480595"/>
    </source>
</evidence>
<dbReference type="InterPro" id="IPR053206">
    <property type="entry name" value="Dimeric_xanthone_biosynth"/>
</dbReference>
<dbReference type="PANTHER" id="PTHR38048:SF2">
    <property type="entry name" value="HEMERYTHRIN-LIKE DOMAIN-CONTAINING PROTEIN"/>
    <property type="match status" value="1"/>
</dbReference>
<dbReference type="EMBL" id="JAQQWL010000001">
    <property type="protein sequence ID" value="KAK8090568.1"/>
    <property type="molecule type" value="Genomic_DNA"/>
</dbReference>
<dbReference type="Proteomes" id="UP001480595">
    <property type="component" value="Unassembled WGS sequence"/>
</dbReference>
<proteinExistence type="predicted"/>
<sequence length="194" mass="21756">MEAIDVFPVFEEVAGALGLMKSSIEEHQAFDAGLEEFMTYIGKVEAGEAQYSGQELKVIIESFAPATHQHTVNEISSLPALHQYLDKVGWGCIRRRRRQRPLKENRVSRPRRYVASPVDGRRREGIGMSDHGYLALESCYVAVVLTCTVATFGNGVYQWPPNLPWIAKMITPYWRFGPADSAGQRRGLPFVRAG</sequence>
<dbReference type="RefSeq" id="XP_066722114.1">
    <property type="nucleotide sequence ID" value="XM_066851482.1"/>
</dbReference>
<evidence type="ECO:0000313" key="1">
    <source>
        <dbReference type="EMBL" id="KAK8090568.1"/>
    </source>
</evidence>
<name>A0ABR1X5B0_9PEZI</name>
<reference evidence="1 2" key="1">
    <citation type="submission" date="2023-01" db="EMBL/GenBank/DDBJ databases">
        <title>Analysis of 21 Apiospora genomes using comparative genomics revels a genus with tremendous synthesis potential of carbohydrate active enzymes and secondary metabolites.</title>
        <authorList>
            <person name="Sorensen T."/>
        </authorList>
    </citation>
    <scope>NUCLEOTIDE SEQUENCE [LARGE SCALE GENOMIC DNA]</scope>
    <source>
        <strain evidence="1 2">CBS 135458</strain>
    </source>
</reference>
<comment type="caution">
    <text evidence="1">The sequence shown here is derived from an EMBL/GenBank/DDBJ whole genome shotgun (WGS) entry which is preliminary data.</text>
</comment>
<gene>
    <name evidence="1" type="ORF">PG994_000073</name>
</gene>